<dbReference type="InterPro" id="IPR006176">
    <property type="entry name" value="3-OHacyl-CoA_DH_NAD-bd"/>
</dbReference>
<protein>
    <submittedName>
        <fullName evidence="4">3-hydroxybutyryl-CoA dehydrogenase</fullName>
    </submittedName>
</protein>
<dbReference type="Gene3D" id="1.10.1040.10">
    <property type="entry name" value="N-(1-d-carboxylethyl)-l-norvaline Dehydrogenase, domain 2"/>
    <property type="match status" value="2"/>
</dbReference>
<name>A0AAQ4CW52_9CREN</name>
<dbReference type="Proteomes" id="UP001319921">
    <property type="component" value="Chromosome"/>
</dbReference>
<feature type="domain" description="3-hydroxyacyl-CoA dehydrogenase C-terminal" evidence="2">
    <location>
        <begin position="301"/>
        <end position="391"/>
    </location>
</feature>
<dbReference type="Pfam" id="PF02737">
    <property type="entry name" value="3HCDH_N"/>
    <property type="match status" value="1"/>
</dbReference>
<dbReference type="InterPro" id="IPR008927">
    <property type="entry name" value="6-PGluconate_DH-like_C_sf"/>
</dbReference>
<dbReference type="InterPro" id="IPR013328">
    <property type="entry name" value="6PGD_dom2"/>
</dbReference>
<dbReference type="KEGG" id="scas:SACC_30500"/>
<gene>
    <name evidence="4" type="ORF">SACC_30500</name>
</gene>
<evidence type="ECO:0000313" key="4">
    <source>
        <dbReference type="EMBL" id="BDC00034.1"/>
    </source>
</evidence>
<evidence type="ECO:0000259" key="3">
    <source>
        <dbReference type="Pfam" id="PF02737"/>
    </source>
</evidence>
<proteinExistence type="predicted"/>
<keyword evidence="1" id="KW-0560">Oxidoreductase</keyword>
<evidence type="ECO:0000313" key="5">
    <source>
        <dbReference type="Proteomes" id="UP001319921"/>
    </source>
</evidence>
<feature type="domain" description="3-hydroxyacyl-CoA dehydrogenase NAD binding" evidence="3">
    <location>
        <begin position="4"/>
        <end position="180"/>
    </location>
</feature>
<organism evidence="4 5">
    <name type="scientific">Saccharolobus caldissimus</name>
    <dbReference type="NCBI Taxonomy" id="1702097"/>
    <lineage>
        <taxon>Archaea</taxon>
        <taxon>Thermoproteota</taxon>
        <taxon>Thermoprotei</taxon>
        <taxon>Sulfolobales</taxon>
        <taxon>Sulfolobaceae</taxon>
        <taxon>Saccharolobus</taxon>
    </lineage>
</organism>
<dbReference type="GO" id="GO:0070403">
    <property type="term" value="F:NAD+ binding"/>
    <property type="evidence" value="ECO:0007669"/>
    <property type="project" value="InterPro"/>
</dbReference>
<dbReference type="EMBL" id="AP025226">
    <property type="protein sequence ID" value="BDC00034.1"/>
    <property type="molecule type" value="Genomic_DNA"/>
</dbReference>
<dbReference type="Pfam" id="PF00725">
    <property type="entry name" value="3HCDH"/>
    <property type="match status" value="2"/>
</dbReference>
<dbReference type="GeneID" id="68867773"/>
<feature type="domain" description="3-hydroxyacyl-CoA dehydrogenase C-terminal" evidence="2">
    <location>
        <begin position="185"/>
        <end position="280"/>
    </location>
</feature>
<dbReference type="GO" id="GO:0016616">
    <property type="term" value="F:oxidoreductase activity, acting on the CH-OH group of donors, NAD or NADP as acceptor"/>
    <property type="evidence" value="ECO:0007669"/>
    <property type="project" value="InterPro"/>
</dbReference>
<dbReference type="SUPFAM" id="SSF51735">
    <property type="entry name" value="NAD(P)-binding Rossmann-fold domains"/>
    <property type="match status" value="1"/>
</dbReference>
<dbReference type="AlphaFoldDB" id="A0AAQ4CW52"/>
<dbReference type="FunFam" id="3.40.50.720:FF:000009">
    <property type="entry name" value="Fatty oxidation complex, alpha subunit"/>
    <property type="match status" value="1"/>
</dbReference>
<keyword evidence="5" id="KW-1185">Reference proteome</keyword>
<dbReference type="GO" id="GO:0006631">
    <property type="term" value="P:fatty acid metabolic process"/>
    <property type="evidence" value="ECO:0007669"/>
    <property type="project" value="InterPro"/>
</dbReference>
<dbReference type="Gene3D" id="3.40.50.720">
    <property type="entry name" value="NAD(P)-binding Rossmann-like Domain"/>
    <property type="match status" value="1"/>
</dbReference>
<dbReference type="RefSeq" id="WP_229570692.1">
    <property type="nucleotide sequence ID" value="NZ_AP025226.1"/>
</dbReference>
<evidence type="ECO:0000256" key="1">
    <source>
        <dbReference type="ARBA" id="ARBA00023002"/>
    </source>
</evidence>
<dbReference type="SUPFAM" id="SSF48179">
    <property type="entry name" value="6-phosphogluconate dehydrogenase C-terminal domain-like"/>
    <property type="match status" value="2"/>
</dbReference>
<dbReference type="InterPro" id="IPR036291">
    <property type="entry name" value="NAD(P)-bd_dom_sf"/>
</dbReference>
<accession>A0AAQ4CW52</accession>
<evidence type="ECO:0000259" key="2">
    <source>
        <dbReference type="Pfam" id="PF00725"/>
    </source>
</evidence>
<sequence length="393" mass="44012">MIKKIGVVGAGTMGHGIAEVAAISGFRVSVVDISWDFLNRAKERILDSLKKLYEKKSLLEKPEEILNRMEFSTSYEIMRDADFVIEAVPELIELKKNVFKTLDEITPRHTILASNTSSIPISIIAESTKRPEKVIGMHFFNPPPIMKLVEIVPSKYTSEEVVNITIDLAKKMGKVPVRLKVEVPGFVSNRIFLRLMQEACREVEDGEATIEEVDSTARNKLKLPMGIFELSDYVGLDVAVDLWKVIISSGTAEDVKCSLFQKKVDAKELGVKSGKGFYTYPAAGKYKKVELPASSKVDPARLISLAVNESAWLIQNKIVNAKEIDIVMIYGFNFPKGLLEMADELGLDVIYNHLKDIYSKGYKAYKPNDLLEEMIKEGKIGKKSGKGFYDYKS</sequence>
<reference evidence="4 5" key="1">
    <citation type="journal article" date="2022" name="Microbiol. Resour. Announc.">
        <title>Complete Genome Sequence of the Hyperthermophilic and Acidophilic Archaeon Saccharolobus caldissimus Strain HS-3T.</title>
        <authorList>
            <person name="Sakai H.D."/>
            <person name="Kurosawa N."/>
        </authorList>
    </citation>
    <scope>NUCLEOTIDE SEQUENCE [LARGE SCALE GENOMIC DNA]</scope>
    <source>
        <strain evidence="4 5">JCM32116</strain>
    </source>
</reference>
<dbReference type="PANTHER" id="PTHR48075">
    <property type="entry name" value="3-HYDROXYACYL-COA DEHYDROGENASE FAMILY PROTEIN"/>
    <property type="match status" value="1"/>
</dbReference>
<dbReference type="PANTHER" id="PTHR48075:SF5">
    <property type="entry name" value="3-HYDROXYBUTYRYL-COA DEHYDROGENASE"/>
    <property type="match status" value="1"/>
</dbReference>
<dbReference type="InterPro" id="IPR006108">
    <property type="entry name" value="3HC_DH_C"/>
</dbReference>